<evidence type="ECO:0000256" key="3">
    <source>
        <dbReference type="ARBA" id="ARBA00022679"/>
    </source>
</evidence>
<dbReference type="EMBL" id="FORF01000007">
    <property type="protein sequence ID" value="SFI85267.1"/>
    <property type="molecule type" value="Genomic_DNA"/>
</dbReference>
<gene>
    <name evidence="7" type="ORF">SAMN03080618_01521</name>
</gene>
<dbReference type="STRING" id="1121003.SAMN03080618_01521"/>
<feature type="domain" description="MmeI-like target recognition" evidence="5">
    <location>
        <begin position="585"/>
        <end position="652"/>
    </location>
</feature>
<keyword evidence="3" id="KW-0808">Transferase</keyword>
<dbReference type="Proteomes" id="UP000242763">
    <property type="component" value="Unassembled WGS sequence"/>
</dbReference>
<sequence length="869" mass="97826">MLHDLWGKMDNADHNQRYFSYFCADVRHFNGNLYRNARILELSGEEIGELAAAAKHNWIDVDPAIFGTLLEQALDPTERRKLGAHYTPRAYVERLVERTILDVLRDEWRAVLKKAEDARECADERKALALVQAFHRRLCTTTVLDPACGTGNFLYVALEMMTKLEGEGLETLAGLGGNEVLGLDDETVSPRQFFGLEKNPRAAAIAELVVWIGYLQQHYRTRTGHPKEPILRTLDTINFGRRTGYDAVLAGGCGDGIALAESDAEPRRPEWPEVEFIIGNPPFLGGKDIRARLGADYAQALWHAHPQINRSADLVMYWWDRAAELLTRKGTKLKRFGFVTTNSISQVFQRRVMERHLNADKPVSILFAIPDHPWTKATKDAASVRIAMTVVEKGTREGQLYTVSHEQGLTSDTPTIDCIVRNGVINADLSVGLELTRAGALKAQTGLCSRGVQLMGAGFIVDASRLEQLGFGSRLGFDDYVRPYRNGKDLTDRPRNKMVIDLFGLSAQEVRTRFPEIYQYLTERVRYDLGADGKPKTDKDGRRTGREWNNRASYRETWWSFGEPRRNLRPALEGLERYIVTVETAKHRVFQFLDTSILPDNRLVCFATQDAAHLTVLSSRVHLIWVQANSGLLEDRPIYTKSRCFDPFPFPDPSFVLRQHLRSAGEELDALRKRVLDEHADLTLTGLYNVLEKVKAGAALSAREEAVKQRGYVLILKDLQETIDRLTVAAYGWPQDLSDHDVLTRLVTLNAERARDEAEGRVRWLRPDYQMPRAKILVAKTQELPLEAIVISIDRGKPVFPRDRHEQPLAVEAVLAASGGALDALAVARLFKGGGARIEPRVAQILLTLARYGHISALPDGRFVMRLVA</sequence>
<keyword evidence="2" id="KW-0489">Methyltransferase</keyword>
<evidence type="ECO:0000256" key="2">
    <source>
        <dbReference type="ARBA" id="ARBA00022603"/>
    </source>
</evidence>
<evidence type="ECO:0000256" key="4">
    <source>
        <dbReference type="ARBA" id="ARBA00047942"/>
    </source>
</evidence>
<evidence type="ECO:0000313" key="7">
    <source>
        <dbReference type="EMBL" id="SFI85267.1"/>
    </source>
</evidence>
<feature type="domain" description="MmeI-like DNA-methyltransferase" evidence="6">
    <location>
        <begin position="130"/>
        <end position="401"/>
    </location>
</feature>
<proteinExistence type="predicted"/>
<dbReference type="Pfam" id="PF20473">
    <property type="entry name" value="MmeI_Mtase"/>
    <property type="match status" value="1"/>
</dbReference>
<organism evidence="7 8">
    <name type="scientific">Aquamicrobium aerolatum DSM 21857</name>
    <dbReference type="NCBI Taxonomy" id="1121003"/>
    <lineage>
        <taxon>Bacteria</taxon>
        <taxon>Pseudomonadati</taxon>
        <taxon>Pseudomonadota</taxon>
        <taxon>Alphaproteobacteria</taxon>
        <taxon>Hyphomicrobiales</taxon>
        <taxon>Phyllobacteriaceae</taxon>
        <taxon>Aerobium</taxon>
    </lineage>
</organism>
<dbReference type="SUPFAM" id="SSF53335">
    <property type="entry name" value="S-adenosyl-L-methionine-dependent methyltransferases"/>
    <property type="match status" value="1"/>
</dbReference>
<dbReference type="InterPro" id="IPR029063">
    <property type="entry name" value="SAM-dependent_MTases_sf"/>
</dbReference>
<reference evidence="8" key="1">
    <citation type="submission" date="2016-10" db="EMBL/GenBank/DDBJ databases">
        <authorList>
            <person name="Varghese N."/>
            <person name="Submissions S."/>
        </authorList>
    </citation>
    <scope>NUCLEOTIDE SEQUENCE [LARGE SCALE GENOMIC DNA]</scope>
    <source>
        <strain evidence="8">DSM 21857</strain>
    </source>
</reference>
<dbReference type="Gene3D" id="3.40.50.150">
    <property type="entry name" value="Vaccinia Virus protein VP39"/>
    <property type="match status" value="1"/>
</dbReference>
<dbReference type="PRINTS" id="PR00507">
    <property type="entry name" value="N12N6MTFRASE"/>
</dbReference>
<evidence type="ECO:0000313" key="8">
    <source>
        <dbReference type="Proteomes" id="UP000242763"/>
    </source>
</evidence>
<evidence type="ECO:0000259" key="6">
    <source>
        <dbReference type="Pfam" id="PF20473"/>
    </source>
</evidence>
<dbReference type="GO" id="GO:0032259">
    <property type="term" value="P:methylation"/>
    <property type="evidence" value="ECO:0007669"/>
    <property type="project" value="UniProtKB-KW"/>
</dbReference>
<dbReference type="InterPro" id="IPR046820">
    <property type="entry name" value="MmeI_TRD"/>
</dbReference>
<dbReference type="InterPro" id="IPR046816">
    <property type="entry name" value="MmeI_Mtase"/>
</dbReference>
<name>A0A1I3LKP5_9HYPH</name>
<comment type="catalytic activity">
    <reaction evidence="4">
        <text>a 2'-deoxyadenosine in DNA + S-adenosyl-L-methionine = an N(6)-methyl-2'-deoxyadenosine in DNA + S-adenosyl-L-homocysteine + H(+)</text>
        <dbReference type="Rhea" id="RHEA:15197"/>
        <dbReference type="Rhea" id="RHEA-COMP:12418"/>
        <dbReference type="Rhea" id="RHEA-COMP:12419"/>
        <dbReference type="ChEBI" id="CHEBI:15378"/>
        <dbReference type="ChEBI" id="CHEBI:57856"/>
        <dbReference type="ChEBI" id="CHEBI:59789"/>
        <dbReference type="ChEBI" id="CHEBI:90615"/>
        <dbReference type="ChEBI" id="CHEBI:90616"/>
        <dbReference type="EC" id="2.1.1.72"/>
    </reaction>
</comment>
<protein>
    <recommendedName>
        <fullName evidence="1">site-specific DNA-methyltransferase (adenine-specific)</fullName>
        <ecNumber evidence="1">2.1.1.72</ecNumber>
    </recommendedName>
</protein>
<dbReference type="AlphaFoldDB" id="A0A1I3LKP5"/>
<dbReference type="GO" id="GO:0009007">
    <property type="term" value="F:site-specific DNA-methyltransferase (adenine-specific) activity"/>
    <property type="evidence" value="ECO:0007669"/>
    <property type="project" value="UniProtKB-EC"/>
</dbReference>
<dbReference type="PANTHER" id="PTHR33841:SF1">
    <property type="entry name" value="DNA METHYLTRANSFERASE A"/>
    <property type="match status" value="1"/>
</dbReference>
<dbReference type="PANTHER" id="PTHR33841">
    <property type="entry name" value="DNA METHYLTRANSFERASE YEEA-RELATED"/>
    <property type="match status" value="1"/>
</dbReference>
<keyword evidence="8" id="KW-1185">Reference proteome</keyword>
<dbReference type="InterPro" id="IPR050953">
    <property type="entry name" value="N4_N6_ade-DNA_methylase"/>
</dbReference>
<evidence type="ECO:0000256" key="1">
    <source>
        <dbReference type="ARBA" id="ARBA00011900"/>
    </source>
</evidence>
<accession>A0A1I3LKP5</accession>
<dbReference type="EC" id="2.1.1.72" evidence="1"/>
<evidence type="ECO:0000259" key="5">
    <source>
        <dbReference type="Pfam" id="PF20466"/>
    </source>
</evidence>
<dbReference type="Pfam" id="PF20466">
    <property type="entry name" value="MmeI_TRD"/>
    <property type="match status" value="1"/>
</dbReference>